<dbReference type="Pfam" id="PF00708">
    <property type="entry name" value="Acylphosphatase"/>
    <property type="match status" value="1"/>
</dbReference>
<dbReference type="AlphaFoldDB" id="A0A3B1C945"/>
<proteinExistence type="predicted"/>
<dbReference type="PANTHER" id="PTHR47268">
    <property type="entry name" value="ACYLPHOSPHATASE"/>
    <property type="match status" value="1"/>
</dbReference>
<dbReference type="PANTHER" id="PTHR47268:SF4">
    <property type="entry name" value="ACYLPHOSPHATASE"/>
    <property type="match status" value="1"/>
</dbReference>
<dbReference type="PROSITE" id="PS00151">
    <property type="entry name" value="ACYLPHOSPHATASE_2"/>
    <property type="match status" value="1"/>
</dbReference>
<dbReference type="InterPro" id="IPR017968">
    <property type="entry name" value="Acylphosphatase_CS"/>
</dbReference>
<dbReference type="InterPro" id="IPR020456">
    <property type="entry name" value="Acylphosphatase"/>
</dbReference>
<name>A0A3B1C945_9ZZZZ</name>
<dbReference type="PROSITE" id="PS51160">
    <property type="entry name" value="ACYLPHOSPHATASE_3"/>
    <property type="match status" value="1"/>
</dbReference>
<dbReference type="EMBL" id="UOGE01000055">
    <property type="protein sequence ID" value="VAX20398.1"/>
    <property type="molecule type" value="Genomic_DNA"/>
</dbReference>
<evidence type="ECO:0000313" key="2">
    <source>
        <dbReference type="EMBL" id="VAX20398.1"/>
    </source>
</evidence>
<dbReference type="InterPro" id="IPR036046">
    <property type="entry name" value="Acylphosphatase-like_dom_sf"/>
</dbReference>
<organism evidence="2">
    <name type="scientific">hydrothermal vent metagenome</name>
    <dbReference type="NCBI Taxonomy" id="652676"/>
    <lineage>
        <taxon>unclassified sequences</taxon>
        <taxon>metagenomes</taxon>
        <taxon>ecological metagenomes</taxon>
    </lineage>
</organism>
<reference evidence="2" key="1">
    <citation type="submission" date="2018-06" db="EMBL/GenBank/DDBJ databases">
        <authorList>
            <person name="Zhirakovskaya E."/>
        </authorList>
    </citation>
    <scope>NUCLEOTIDE SEQUENCE</scope>
</reference>
<sequence length="97" mass="11036">MVFMANVRAHIYVTGIVQGVWYRASAVEKGLELGDVAGWVKNLPDGRVELVCEGPKESMEKLIEWLWQGPELARVADVLVQWEKPVGDLRQFSVRRQ</sequence>
<protein>
    <submittedName>
        <fullName evidence="2">Acylphosphate phosphohydrolase, putative</fullName>
        <ecNumber evidence="2">3.6.1.7</ecNumber>
    </submittedName>
</protein>
<dbReference type="InterPro" id="IPR001792">
    <property type="entry name" value="Acylphosphatase-like_dom"/>
</dbReference>
<feature type="domain" description="Acylphosphatase-like" evidence="1">
    <location>
        <begin position="8"/>
        <end position="96"/>
    </location>
</feature>
<gene>
    <name evidence="2" type="ORF">MNBD_NITROSPINAE02-1025</name>
</gene>
<evidence type="ECO:0000259" key="1">
    <source>
        <dbReference type="PROSITE" id="PS51160"/>
    </source>
</evidence>
<dbReference type="SUPFAM" id="SSF54975">
    <property type="entry name" value="Acylphosphatase/BLUF domain-like"/>
    <property type="match status" value="1"/>
</dbReference>
<dbReference type="EC" id="3.6.1.7" evidence="2"/>
<accession>A0A3B1C945</accession>
<dbReference type="GO" id="GO:0003998">
    <property type="term" value="F:acylphosphatase activity"/>
    <property type="evidence" value="ECO:0007669"/>
    <property type="project" value="UniProtKB-EC"/>
</dbReference>
<dbReference type="Gene3D" id="3.30.70.100">
    <property type="match status" value="1"/>
</dbReference>
<keyword evidence="2" id="KW-0378">Hydrolase</keyword>